<dbReference type="InterPro" id="IPR005467">
    <property type="entry name" value="His_kinase_dom"/>
</dbReference>
<evidence type="ECO:0000259" key="13">
    <source>
        <dbReference type="PROSITE" id="PS50109"/>
    </source>
</evidence>
<keyword evidence="5" id="KW-0808">Transferase</keyword>
<evidence type="ECO:0000256" key="9">
    <source>
        <dbReference type="ARBA" id="ARBA00023012"/>
    </source>
</evidence>
<evidence type="ECO:0000256" key="11">
    <source>
        <dbReference type="SAM" id="MobiDB-lite"/>
    </source>
</evidence>
<dbReference type="PANTHER" id="PTHR42878">
    <property type="entry name" value="TWO-COMPONENT HISTIDINE KINASE"/>
    <property type="match status" value="1"/>
</dbReference>
<dbReference type="InterPro" id="IPR036890">
    <property type="entry name" value="HATPase_C_sf"/>
</dbReference>
<evidence type="ECO:0000313" key="14">
    <source>
        <dbReference type="EMBL" id="QNT90784.1"/>
    </source>
</evidence>
<dbReference type="InterPro" id="IPR003661">
    <property type="entry name" value="HisK_dim/P_dom"/>
</dbReference>
<evidence type="ECO:0000256" key="4">
    <source>
        <dbReference type="ARBA" id="ARBA00022553"/>
    </source>
</evidence>
<feature type="region of interest" description="Disordered" evidence="11">
    <location>
        <begin position="1"/>
        <end position="20"/>
    </location>
</feature>
<keyword evidence="9" id="KW-0902">Two-component regulatory system</keyword>
<feature type="transmembrane region" description="Helical" evidence="12">
    <location>
        <begin position="57"/>
        <end position="76"/>
    </location>
</feature>
<keyword evidence="12" id="KW-1133">Transmembrane helix</keyword>
<name>A0A7H1PRV4_9ACTN</name>
<dbReference type="EMBL" id="CP051006">
    <property type="protein sequence ID" value="QNT90784.1"/>
    <property type="molecule type" value="Genomic_DNA"/>
</dbReference>
<dbReference type="Pfam" id="PF00512">
    <property type="entry name" value="HisKA"/>
    <property type="match status" value="1"/>
</dbReference>
<dbReference type="InterPro" id="IPR036097">
    <property type="entry name" value="HisK_dim/P_sf"/>
</dbReference>
<keyword evidence="12" id="KW-0472">Membrane</keyword>
<dbReference type="RefSeq" id="WP_338058736.1">
    <property type="nucleotide sequence ID" value="NZ_CP051006.1"/>
</dbReference>
<dbReference type="PROSITE" id="PS50109">
    <property type="entry name" value="HIS_KIN"/>
    <property type="match status" value="1"/>
</dbReference>
<dbReference type="InterPro" id="IPR004358">
    <property type="entry name" value="Sig_transdc_His_kin-like_C"/>
</dbReference>
<gene>
    <name evidence="14" type="ORF">HEP81_00448</name>
</gene>
<evidence type="ECO:0000256" key="8">
    <source>
        <dbReference type="ARBA" id="ARBA00022840"/>
    </source>
</evidence>
<evidence type="ECO:0000256" key="5">
    <source>
        <dbReference type="ARBA" id="ARBA00022679"/>
    </source>
</evidence>
<dbReference type="PRINTS" id="PR00344">
    <property type="entry name" value="BCTRLSENSOR"/>
</dbReference>
<dbReference type="GeneID" id="91460102"/>
<keyword evidence="6" id="KW-0547">Nucleotide-binding</keyword>
<dbReference type="GO" id="GO:0005886">
    <property type="term" value="C:plasma membrane"/>
    <property type="evidence" value="ECO:0007669"/>
    <property type="project" value="UniProtKB-SubCell"/>
</dbReference>
<dbReference type="GO" id="GO:0000155">
    <property type="term" value="F:phosphorelay sensor kinase activity"/>
    <property type="evidence" value="ECO:0007669"/>
    <property type="project" value="InterPro"/>
</dbReference>
<keyword evidence="7 14" id="KW-0418">Kinase</keyword>
<dbReference type="SUPFAM" id="SSF47384">
    <property type="entry name" value="Homodimeric domain of signal transducing histidine kinase"/>
    <property type="match status" value="1"/>
</dbReference>
<dbReference type="KEGG" id="sgf:HEP81_00448"/>
<feature type="domain" description="Histidine kinase" evidence="13">
    <location>
        <begin position="258"/>
        <end position="460"/>
    </location>
</feature>
<dbReference type="InterPro" id="IPR050351">
    <property type="entry name" value="BphY/WalK/GraS-like"/>
</dbReference>
<comment type="catalytic activity">
    <reaction evidence="1">
        <text>ATP + protein L-histidine = ADP + protein N-phospho-L-histidine.</text>
        <dbReference type="EC" id="2.7.13.3"/>
    </reaction>
</comment>
<evidence type="ECO:0000256" key="6">
    <source>
        <dbReference type="ARBA" id="ARBA00022741"/>
    </source>
</evidence>
<dbReference type="GO" id="GO:0000156">
    <property type="term" value="F:phosphorelay response regulator activity"/>
    <property type="evidence" value="ECO:0007669"/>
    <property type="project" value="TreeGrafter"/>
</dbReference>
<comment type="subcellular location">
    <subcellularLocation>
        <location evidence="2">Cell membrane</location>
    </subcellularLocation>
</comment>
<keyword evidence="4" id="KW-0597">Phosphoprotein</keyword>
<dbReference type="Gene3D" id="1.10.287.130">
    <property type="match status" value="1"/>
</dbReference>
<feature type="transmembrane region" description="Helical" evidence="12">
    <location>
        <begin position="215"/>
        <end position="237"/>
    </location>
</feature>
<dbReference type="PANTHER" id="PTHR42878:SF7">
    <property type="entry name" value="SENSOR HISTIDINE KINASE GLRK"/>
    <property type="match status" value="1"/>
</dbReference>
<keyword evidence="12" id="KW-0812">Transmembrane</keyword>
<dbReference type="GO" id="GO:0005524">
    <property type="term" value="F:ATP binding"/>
    <property type="evidence" value="ECO:0007669"/>
    <property type="project" value="UniProtKB-KW"/>
</dbReference>
<dbReference type="GO" id="GO:0030295">
    <property type="term" value="F:protein kinase activator activity"/>
    <property type="evidence" value="ECO:0007669"/>
    <property type="project" value="TreeGrafter"/>
</dbReference>
<reference evidence="14 15" key="1">
    <citation type="submission" date="2020-04" db="EMBL/GenBank/DDBJ databases">
        <title>Characterization and engineering of Streptomyces griseofuscus DSM40191 as a potential heterologous host for expression of BGCs.</title>
        <authorList>
            <person name="Gren T."/>
            <person name="Whitford C.M."/>
            <person name="Mohite O.S."/>
            <person name="Joergensen T.S."/>
            <person name="Nielsen J.B."/>
            <person name="Lee S.Y."/>
            <person name="Weber T."/>
        </authorList>
    </citation>
    <scope>NUCLEOTIDE SEQUENCE [LARGE SCALE GENOMIC DNA]</scope>
    <source>
        <strain evidence="14 15">DSM 40191</strain>
    </source>
</reference>
<evidence type="ECO:0000256" key="2">
    <source>
        <dbReference type="ARBA" id="ARBA00004236"/>
    </source>
</evidence>
<dbReference type="AlphaFoldDB" id="A0A7H1PRV4"/>
<dbReference type="SMART" id="SM00387">
    <property type="entry name" value="HATPase_c"/>
    <property type="match status" value="1"/>
</dbReference>
<dbReference type="Proteomes" id="UP000516422">
    <property type="component" value="Chromosome"/>
</dbReference>
<dbReference type="Pfam" id="PF02518">
    <property type="entry name" value="HATPase_c"/>
    <property type="match status" value="1"/>
</dbReference>
<evidence type="ECO:0000256" key="7">
    <source>
        <dbReference type="ARBA" id="ARBA00022777"/>
    </source>
</evidence>
<dbReference type="SMART" id="SM00388">
    <property type="entry name" value="HisKA"/>
    <property type="match status" value="1"/>
</dbReference>
<accession>A0A7H1PRV4</accession>
<dbReference type="CDD" id="cd00082">
    <property type="entry name" value="HisKA"/>
    <property type="match status" value="1"/>
</dbReference>
<evidence type="ECO:0000256" key="12">
    <source>
        <dbReference type="SAM" id="Phobius"/>
    </source>
</evidence>
<protein>
    <recommendedName>
        <fullName evidence="10">Sensor-like histidine kinase SenX3</fullName>
        <ecNumber evidence="3">2.7.13.3</ecNumber>
    </recommendedName>
</protein>
<dbReference type="GO" id="GO:0007234">
    <property type="term" value="P:osmosensory signaling via phosphorelay pathway"/>
    <property type="evidence" value="ECO:0007669"/>
    <property type="project" value="TreeGrafter"/>
</dbReference>
<evidence type="ECO:0000256" key="3">
    <source>
        <dbReference type="ARBA" id="ARBA00012438"/>
    </source>
</evidence>
<evidence type="ECO:0000313" key="15">
    <source>
        <dbReference type="Proteomes" id="UP000516422"/>
    </source>
</evidence>
<keyword evidence="8" id="KW-0067">ATP-binding</keyword>
<dbReference type="Gene3D" id="3.30.565.10">
    <property type="entry name" value="Histidine kinase-like ATPase, C-terminal domain"/>
    <property type="match status" value="1"/>
</dbReference>
<dbReference type="EC" id="2.7.13.3" evidence="3"/>
<evidence type="ECO:0000256" key="1">
    <source>
        <dbReference type="ARBA" id="ARBA00000085"/>
    </source>
</evidence>
<dbReference type="InterPro" id="IPR003594">
    <property type="entry name" value="HATPase_dom"/>
</dbReference>
<organism evidence="14 15">
    <name type="scientific">Streptomyces griseofuscus</name>
    <dbReference type="NCBI Taxonomy" id="146922"/>
    <lineage>
        <taxon>Bacteria</taxon>
        <taxon>Bacillati</taxon>
        <taxon>Actinomycetota</taxon>
        <taxon>Actinomycetes</taxon>
        <taxon>Kitasatosporales</taxon>
        <taxon>Streptomycetaceae</taxon>
        <taxon>Streptomyces</taxon>
    </lineage>
</organism>
<sequence>MTGGHEGQRSAGSHPRRAPRRALLTRFLPRRDARTAGERRAPSPARRRLGRLQWRLTLAYTLITLAGVGALSWLVIRTDARSWQSAEYEELHRRAAVAVSLIYYTDAGIQLDGLYDDEATSAGAQVIVLRAHGGRLRRLFTSHGPGTAVESGAVDRIAHRAMTHDDTVSARARTGASDPVYLLALPYYQDQSQKTAGAVVVVGEPGKGRAEHRRLVVAVLSGSGLLVLLSAATGYVLSGRSMRPAWEALDAQERLLADAAHELRTPVAVLRGSVDIADTDPGGLHSHLPRLRRATDRMTDVVDNILTRGRLQATDTFRPVPLRLDQLVEQVCEELPVSRHTVTTFLDASVATADPALVRIAVRNLLANALRHGRTPGDPQDRAEVDVMVRGTAVTVADRGAGVDPEELPGLLERFRSEGGGTGIGLSLVREVAAAHGGEVTVRRRPGGGSAFVLTLGPLQRSAGHRRAPRPS</sequence>
<dbReference type="SUPFAM" id="SSF55874">
    <property type="entry name" value="ATPase domain of HSP90 chaperone/DNA topoisomerase II/histidine kinase"/>
    <property type="match status" value="1"/>
</dbReference>
<evidence type="ECO:0000256" key="10">
    <source>
        <dbReference type="ARBA" id="ARBA00039401"/>
    </source>
</evidence>
<proteinExistence type="predicted"/>